<dbReference type="EMBL" id="CP019454">
    <property type="protein sequence ID" value="AUW92828.1"/>
    <property type="molecule type" value="Genomic_DNA"/>
</dbReference>
<reference evidence="2 3" key="1">
    <citation type="journal article" date="2019" name="Sci. Rep.">
        <title>Sulfobacillus thermotolerans: new insights into resistance and metabolic capacities of acidophilic chemolithotrophs.</title>
        <authorList>
            <person name="Panyushkina A.E."/>
            <person name="Babenko V.V."/>
            <person name="Nikitina A.S."/>
            <person name="Selezneva O.V."/>
            <person name="Tsaplina I.A."/>
            <person name="Letarova M.A."/>
            <person name="Kostryukova E.S."/>
            <person name="Letarov A.V."/>
        </authorList>
    </citation>
    <scope>NUCLEOTIDE SEQUENCE [LARGE SCALE GENOMIC DNA]</scope>
    <source>
        <strain evidence="2 3">Kr1</strain>
    </source>
</reference>
<feature type="domain" description="Rv2525c-like glycoside hydrolase-like" evidence="1">
    <location>
        <begin position="48"/>
        <end position="181"/>
    </location>
</feature>
<protein>
    <recommendedName>
        <fullName evidence="1">Rv2525c-like glycoside hydrolase-like domain-containing protein</fullName>
    </recommendedName>
</protein>
<dbReference type="Gene3D" id="3.20.20.80">
    <property type="entry name" value="Glycosidases"/>
    <property type="match status" value="1"/>
</dbReference>
<gene>
    <name evidence="2" type="ORF">BXT84_01710</name>
</gene>
<sequence>MTQRIALAPTDRQKLWRGHGPQILCRRPHPSCLNGVDNDVDLSAVGPCLKQHGYSFVGRYLGGPCYQFTALSLREAQALSAAGLWLVSIYVGANAVRRFSCGIQSVEQGRHDGQEAAALAQQVSQPRHTAIYLNLEPQQITPLETWLTYVDTWIQTVADSGYVPGVYSSTSQLKRIHELVGVNAAVLYWVTGGRIKAPHTPPPCPQEFLSFAHLWQYVHQVSVCDIPGMDIDSAANPLGMWSLS</sequence>
<dbReference type="InterPro" id="IPR015020">
    <property type="entry name" value="Rv2525c-like_Glyco_Hydro-like"/>
</dbReference>
<dbReference type="InterPro" id="IPR017853">
    <property type="entry name" value="GH"/>
</dbReference>
<evidence type="ECO:0000313" key="2">
    <source>
        <dbReference type="EMBL" id="AUW92828.1"/>
    </source>
</evidence>
<keyword evidence="3" id="KW-1185">Reference proteome</keyword>
<dbReference type="Proteomes" id="UP000325292">
    <property type="component" value="Chromosome"/>
</dbReference>
<dbReference type="Pfam" id="PF08924">
    <property type="entry name" value="Rv2525c_GlyHyd-like"/>
    <property type="match status" value="1"/>
</dbReference>
<name>A0ABM6RN88_9FIRM</name>
<accession>A0ABM6RN88</accession>
<evidence type="ECO:0000313" key="3">
    <source>
        <dbReference type="Proteomes" id="UP000325292"/>
    </source>
</evidence>
<evidence type="ECO:0000259" key="1">
    <source>
        <dbReference type="Pfam" id="PF08924"/>
    </source>
</evidence>
<organism evidence="2 3">
    <name type="scientific">Sulfobacillus thermotolerans</name>
    <dbReference type="NCBI Taxonomy" id="338644"/>
    <lineage>
        <taxon>Bacteria</taxon>
        <taxon>Bacillati</taxon>
        <taxon>Bacillota</taxon>
        <taxon>Clostridia</taxon>
        <taxon>Eubacteriales</taxon>
        <taxon>Clostridiales Family XVII. Incertae Sedis</taxon>
        <taxon>Sulfobacillus</taxon>
    </lineage>
</organism>
<proteinExistence type="predicted"/>
<dbReference type="SUPFAM" id="SSF51445">
    <property type="entry name" value="(Trans)glycosidases"/>
    <property type="match status" value="1"/>
</dbReference>